<feature type="transmembrane region" description="Helical" evidence="6">
    <location>
        <begin position="85"/>
        <end position="103"/>
    </location>
</feature>
<dbReference type="Gene3D" id="1.20.1250.20">
    <property type="entry name" value="MFS general substrate transporter like domains"/>
    <property type="match status" value="3"/>
</dbReference>
<dbReference type="GO" id="GO:0016020">
    <property type="term" value="C:membrane"/>
    <property type="evidence" value="ECO:0007669"/>
    <property type="project" value="UniProtKB-SubCell"/>
</dbReference>
<dbReference type="InterPro" id="IPR036259">
    <property type="entry name" value="MFS_trans_sf"/>
</dbReference>
<protein>
    <recommendedName>
        <fullName evidence="7">Major facilitator superfamily (MFS) profile domain-containing protein</fullName>
    </recommendedName>
</protein>
<organism evidence="8 9">
    <name type="scientific">Glossina palpalis gambiensis</name>
    <dbReference type="NCBI Taxonomy" id="67801"/>
    <lineage>
        <taxon>Eukaryota</taxon>
        <taxon>Metazoa</taxon>
        <taxon>Ecdysozoa</taxon>
        <taxon>Arthropoda</taxon>
        <taxon>Hexapoda</taxon>
        <taxon>Insecta</taxon>
        <taxon>Pterygota</taxon>
        <taxon>Neoptera</taxon>
        <taxon>Endopterygota</taxon>
        <taxon>Diptera</taxon>
        <taxon>Brachycera</taxon>
        <taxon>Muscomorpha</taxon>
        <taxon>Hippoboscoidea</taxon>
        <taxon>Glossinidae</taxon>
        <taxon>Glossina</taxon>
    </lineage>
</organism>
<keyword evidence="5 6" id="KW-0472">Membrane</keyword>
<feature type="transmembrane region" description="Helical" evidence="6">
    <location>
        <begin position="232"/>
        <end position="257"/>
    </location>
</feature>
<feature type="transmembrane region" description="Helical" evidence="6">
    <location>
        <begin position="989"/>
        <end position="1009"/>
    </location>
</feature>
<feature type="transmembrane region" description="Helical" evidence="6">
    <location>
        <begin position="363"/>
        <end position="392"/>
    </location>
</feature>
<dbReference type="GO" id="GO:0022857">
    <property type="term" value="F:transmembrane transporter activity"/>
    <property type="evidence" value="ECO:0007669"/>
    <property type="project" value="InterPro"/>
</dbReference>
<dbReference type="InterPro" id="IPR011701">
    <property type="entry name" value="MFS"/>
</dbReference>
<feature type="transmembrane region" description="Helical" evidence="6">
    <location>
        <begin position="886"/>
        <end position="909"/>
    </location>
</feature>
<evidence type="ECO:0000313" key="8">
    <source>
        <dbReference type="EnsemblMetazoa" id="GPPI013762-PA"/>
    </source>
</evidence>
<evidence type="ECO:0000259" key="7">
    <source>
        <dbReference type="PROSITE" id="PS50850"/>
    </source>
</evidence>
<feature type="transmembrane region" description="Helical" evidence="6">
    <location>
        <begin position="1182"/>
        <end position="1201"/>
    </location>
</feature>
<name>A0A1B0AZD4_9MUSC</name>
<evidence type="ECO:0000256" key="6">
    <source>
        <dbReference type="SAM" id="Phobius"/>
    </source>
</evidence>
<dbReference type="Proteomes" id="UP000092460">
    <property type="component" value="Unassembled WGS sequence"/>
</dbReference>
<evidence type="ECO:0000313" key="9">
    <source>
        <dbReference type="Proteomes" id="UP000092460"/>
    </source>
</evidence>
<feature type="transmembrane region" description="Helical" evidence="6">
    <location>
        <begin position="277"/>
        <end position="296"/>
    </location>
</feature>
<dbReference type="EMBL" id="JXJN01006255">
    <property type="status" value="NOT_ANNOTATED_CDS"/>
    <property type="molecule type" value="Genomic_DNA"/>
</dbReference>
<dbReference type="InterPro" id="IPR020846">
    <property type="entry name" value="MFS_dom"/>
</dbReference>
<evidence type="ECO:0000256" key="4">
    <source>
        <dbReference type="ARBA" id="ARBA00022989"/>
    </source>
</evidence>
<feature type="transmembrane region" description="Helical" evidence="6">
    <location>
        <begin position="533"/>
        <end position="551"/>
    </location>
</feature>
<accession>A0A1B0AZD4</accession>
<keyword evidence="3 6" id="KW-0812">Transmembrane</keyword>
<evidence type="ECO:0000256" key="3">
    <source>
        <dbReference type="ARBA" id="ARBA00022692"/>
    </source>
</evidence>
<feature type="transmembrane region" description="Helical" evidence="6">
    <location>
        <begin position="1093"/>
        <end position="1111"/>
    </location>
</feature>
<feature type="domain" description="Major facilitator superfamily (MFS) profile" evidence="7">
    <location>
        <begin position="227"/>
        <end position="663"/>
    </location>
</feature>
<dbReference type="EnsemblMetazoa" id="GPPI013762-RA">
    <property type="protein sequence ID" value="GPPI013762-PA"/>
    <property type="gene ID" value="GPPI013762"/>
</dbReference>
<reference evidence="9" key="1">
    <citation type="submission" date="2015-01" db="EMBL/GenBank/DDBJ databases">
        <authorList>
            <person name="Aksoy S."/>
            <person name="Warren W."/>
            <person name="Wilson R.K."/>
        </authorList>
    </citation>
    <scope>NUCLEOTIDE SEQUENCE [LARGE SCALE GENOMIC DNA]</scope>
    <source>
        <strain evidence="9">IAEA</strain>
    </source>
</reference>
<keyword evidence="4 6" id="KW-1133">Transmembrane helix</keyword>
<reference evidence="8" key="2">
    <citation type="submission" date="2020-05" db="UniProtKB">
        <authorList>
            <consortium name="EnsemblMetazoa"/>
        </authorList>
    </citation>
    <scope>IDENTIFICATION</scope>
    <source>
        <strain evidence="8">IAEA</strain>
    </source>
</reference>
<keyword evidence="2" id="KW-0813">Transport</keyword>
<feature type="transmembrane region" description="Helical" evidence="6">
    <location>
        <begin position="163"/>
        <end position="184"/>
    </location>
</feature>
<keyword evidence="9" id="KW-1185">Reference proteome</keyword>
<proteinExistence type="predicted"/>
<feature type="transmembrane region" description="Helical" evidence="6">
    <location>
        <begin position="1064"/>
        <end position="1087"/>
    </location>
</feature>
<dbReference type="Pfam" id="PF07690">
    <property type="entry name" value="MFS_1"/>
    <property type="match status" value="2"/>
</dbReference>
<dbReference type="AlphaFoldDB" id="A0A1B0AZD4"/>
<dbReference type="VEuPathDB" id="VectorBase:GPPI013762"/>
<sequence>MSQGRNHEALKAIATAYAINKRSTKDAYPIKVLVDEAPERAERNTLRKNPEYKQNLKTLSGKRKEAITRFRENLGQLKPLLSKPYLSLALRVCFTMFFIFMSFHSVRLWMPQLFVTVDQYEQEHEIMKDICDVLNVMRDKTQPEESSNCDEMHITPASLANNMIVASVSAIVILVSLGFGRLGALLGNIIFPYCIQIHCLAPFLFISIMVFVHNKPDDITTISNGSDFETAIAACGFGAFNVVLLLVSALSIVATVFTSSTISYILPTAECDLHLSLIYKGLLNGMIISAIPWGFVADTIGRRQVMISGLLFDAIFVTCCASSQNVQQLLTFKFFDGAAVSGPFAVVMSYLSEFHGFKHRPRIMMIIVHTWHFFLMVSAIPTLLGGVLNIFLPESPKFLMSQGRNKDALKSFRVVYAMNKRKPKSSYPITQLVDEDPEKSQLNNLRNSEEYRANIRTLADKRKEATKRFLEGLKQMQPMCAKPYFEYEQKKLGVGSMCAILNYSLEKTKLLQKEKPTDECDVHITPDSYTNNIIVAGSSFCGYFIATFTINRVGSNNVLRVTLAIGFVSGITLYWSYSSIMTLVIACVFITALGVSSTTLIGVSVNLFPTSMRTMVVIMCMTFGRFGSLLGNLLFPYFISLGCIPPFVFIGTIMFYIILHTNSNNNIKGESIVNARPSVNSANRIEQNVFQRQSEIATTLKNHCLTMCFLMEIISLFLMNNSNKMNENITDNKITKNKDLLKPANFEEAIDSAGFGLFNCILILITILCSTANIFSSTAISYILPIAECDLKLTLLNKGALNAVTYAGMITSAIVWGYLADTQGRKKILVIGCLADAISSACCSLSQNFQMLIVFKFIEGFAANGPCAVLFTYLTEFHNAKNRPRLSMILGLIQSFASLILPMLAWLILPQDWDFITQSSFKGNKKIRQLIEEVPSRDSIHIPSAIFTVEGKSSKLNKSRKTTSFKQSLHDGWLQMRPMFHKPLLSRSLHVYLMLFALLLGLNSIRLWLPQLFASISKYEALHTDASDSTDLCTIVEFSVNKTQDVQSYTSDCSAYKNISMDMYLNNIIVAVIGLLGYFCAMFIIRVLGPKRLANYSLFVAALFGIGLYWSTDSLATLIISALFVNISSIATTSLNGLILTLFPTTLRTSVASLSMMFGRLGSLSGNLLFPIFMEYGCLPPFLMVSSMTIFASILSCLLPKETDLLFL</sequence>
<feature type="transmembrane region" description="Helical" evidence="6">
    <location>
        <begin position="637"/>
        <end position="659"/>
    </location>
</feature>
<evidence type="ECO:0000256" key="2">
    <source>
        <dbReference type="ARBA" id="ARBA00022448"/>
    </source>
</evidence>
<evidence type="ECO:0000256" key="5">
    <source>
        <dbReference type="ARBA" id="ARBA00023136"/>
    </source>
</evidence>
<feature type="transmembrane region" description="Helical" evidence="6">
    <location>
        <begin position="757"/>
        <end position="783"/>
    </location>
</feature>
<dbReference type="STRING" id="67801.A0A1B0AZD4"/>
<feature type="transmembrane region" description="Helical" evidence="6">
    <location>
        <begin position="803"/>
        <end position="821"/>
    </location>
</feature>
<comment type="subcellular location">
    <subcellularLocation>
        <location evidence="1">Membrane</location>
        <topology evidence="1">Multi-pass membrane protein</topology>
    </subcellularLocation>
</comment>
<feature type="domain" description="Major facilitator superfamily (MFS) profile" evidence="7">
    <location>
        <begin position="762"/>
        <end position="1204"/>
    </location>
</feature>
<dbReference type="PANTHER" id="PTHR23511">
    <property type="entry name" value="SYNAPTIC VESICLE GLYCOPROTEIN 2"/>
    <property type="match status" value="1"/>
</dbReference>
<dbReference type="SUPFAM" id="SSF103473">
    <property type="entry name" value="MFS general substrate transporter"/>
    <property type="match status" value="3"/>
</dbReference>
<dbReference type="PANTHER" id="PTHR23511:SF36">
    <property type="entry name" value="EG:BACR7A4.13 PROTEIN-RELATED"/>
    <property type="match status" value="1"/>
</dbReference>
<dbReference type="PROSITE" id="PS50850">
    <property type="entry name" value="MFS"/>
    <property type="match status" value="2"/>
</dbReference>
<evidence type="ECO:0000256" key="1">
    <source>
        <dbReference type="ARBA" id="ARBA00004141"/>
    </source>
</evidence>
<feature type="transmembrane region" description="Helical" evidence="6">
    <location>
        <begin position="190"/>
        <end position="212"/>
    </location>
</feature>